<evidence type="ECO:0000256" key="4">
    <source>
        <dbReference type="RuleBase" id="RU003690"/>
    </source>
</evidence>
<keyword evidence="2" id="KW-0378">Hydrolase</keyword>
<dbReference type="VEuPathDB" id="FungiDB:AeMF1_001922"/>
<dbReference type="Gene3D" id="3.20.20.80">
    <property type="entry name" value="Glycosidases"/>
    <property type="match status" value="1"/>
</dbReference>
<dbReference type="InterPro" id="IPR017853">
    <property type="entry name" value="GH"/>
</dbReference>
<dbReference type="PANTHER" id="PTHR10353">
    <property type="entry name" value="GLYCOSYL HYDROLASE"/>
    <property type="match status" value="1"/>
</dbReference>
<dbReference type="AlphaFoldDB" id="A0A6G0WZ99"/>
<dbReference type="Pfam" id="PF00232">
    <property type="entry name" value="Glyco_hydro_1"/>
    <property type="match status" value="1"/>
</dbReference>
<dbReference type="InterPro" id="IPR033132">
    <property type="entry name" value="GH_1_N_CS"/>
</dbReference>
<dbReference type="SUPFAM" id="SSF51445">
    <property type="entry name" value="(Trans)glycosidases"/>
    <property type="match status" value="1"/>
</dbReference>
<dbReference type="Proteomes" id="UP000481153">
    <property type="component" value="Unassembled WGS sequence"/>
</dbReference>
<dbReference type="PROSITE" id="PS00653">
    <property type="entry name" value="GLYCOSYL_HYDROL_F1_2"/>
    <property type="match status" value="1"/>
</dbReference>
<accession>A0A6G0WZ99</accession>
<dbReference type="PRINTS" id="PR00131">
    <property type="entry name" value="GLHYDRLASE1"/>
</dbReference>
<gene>
    <name evidence="6" type="ORF">Ae201684_010214</name>
</gene>
<evidence type="ECO:0000256" key="1">
    <source>
        <dbReference type="ARBA" id="ARBA00010838"/>
    </source>
</evidence>
<dbReference type="EMBL" id="VJMJ01000128">
    <property type="protein sequence ID" value="KAF0732891.1"/>
    <property type="molecule type" value="Genomic_DNA"/>
</dbReference>
<name>A0A6G0WZ99_9STRA</name>
<reference evidence="6 7" key="1">
    <citation type="submission" date="2019-07" db="EMBL/GenBank/DDBJ databases">
        <title>Genomics analysis of Aphanomyces spp. identifies a new class of oomycete effector associated with host adaptation.</title>
        <authorList>
            <person name="Gaulin E."/>
        </authorList>
    </citation>
    <scope>NUCLEOTIDE SEQUENCE [LARGE SCALE GENOMIC DNA]</scope>
    <source>
        <strain evidence="6 7">ATCC 201684</strain>
    </source>
</reference>
<comment type="similarity">
    <text evidence="1 4">Belongs to the glycosyl hydrolase 1 family.</text>
</comment>
<evidence type="ECO:0008006" key="8">
    <source>
        <dbReference type="Google" id="ProtNLM"/>
    </source>
</evidence>
<keyword evidence="3" id="KW-0326">Glycosidase</keyword>
<evidence type="ECO:0000313" key="7">
    <source>
        <dbReference type="Proteomes" id="UP000481153"/>
    </source>
</evidence>
<protein>
    <recommendedName>
        <fullName evidence="8">Beta-glucosidase</fullName>
    </recommendedName>
</protein>
<dbReference type="PANTHER" id="PTHR10353:SF36">
    <property type="entry name" value="LP05116P"/>
    <property type="match status" value="1"/>
</dbReference>
<evidence type="ECO:0000256" key="2">
    <source>
        <dbReference type="ARBA" id="ARBA00022801"/>
    </source>
</evidence>
<feature type="signal peptide" evidence="5">
    <location>
        <begin position="1"/>
        <end position="25"/>
    </location>
</feature>
<evidence type="ECO:0000313" key="6">
    <source>
        <dbReference type="EMBL" id="KAF0732891.1"/>
    </source>
</evidence>
<dbReference type="FunFam" id="3.20.20.80:FF:000099">
    <property type="entry name" value="Lactase-phlorizin hydrolase, putative"/>
    <property type="match status" value="1"/>
</dbReference>
<proteinExistence type="inferred from homology"/>
<evidence type="ECO:0000256" key="5">
    <source>
        <dbReference type="SAM" id="SignalP"/>
    </source>
</evidence>
<keyword evidence="5" id="KW-0732">Signal</keyword>
<feature type="chain" id="PRO_5026209494" description="Beta-glucosidase" evidence="5">
    <location>
        <begin position="26"/>
        <end position="562"/>
    </location>
</feature>
<keyword evidence="7" id="KW-1185">Reference proteome</keyword>
<sequence>MVMRRIVGWTALVVGGAASVASVAAKEGCFPNNFLFGTATAAYQVEGGWNLTDRTPSIWDDFCRQNDHVQCANVADDFIHRYPRDIAIMKDMGLSSFRFSISWSRVMHWNNASERMEPTRAGIAFYHALIDTLLAAKIVPIVTLYHWDLPSALHTHINGWLNASIVAHFNAYATLMFDEYGAKVPYWTTFNEPTSFILGGYGDGDNPPGISNSYTAAYMAAHHVLLSHATAVKTFRAKHIDGKIGIVLVSSMAFPLDPLRREDRDAAERKLQFNIGWYLNPIVHGDYPDIMKNRAGKHLPSFTHDESALLRGSYDLFMLNHYSSTLFTDCTSPRSKTPCYSLSRGWERDLGVDGSDPPGARPSSTNVHGEPICSWFNGYPRGYLTLIRWVHAFNRSAPILLTENGWCGNATIDNPDQLWYFQEYLKQVWQGIQEGIPIVGYTAWSFLDNYEWGSYGPRFGLFHVEYPPQIGSKDGFDPQPADLKRTPRPAALWFGQLAKTKCFPNAPKVINESTKFNQEKVDSKLTGILIFLMLLGFIAYKSNWRRNEGGVNEQTSLVARAE</sequence>
<dbReference type="GO" id="GO:0005975">
    <property type="term" value="P:carbohydrate metabolic process"/>
    <property type="evidence" value="ECO:0007669"/>
    <property type="project" value="InterPro"/>
</dbReference>
<dbReference type="InterPro" id="IPR001360">
    <property type="entry name" value="Glyco_hydro_1"/>
</dbReference>
<organism evidence="6 7">
    <name type="scientific">Aphanomyces euteiches</name>
    <dbReference type="NCBI Taxonomy" id="100861"/>
    <lineage>
        <taxon>Eukaryota</taxon>
        <taxon>Sar</taxon>
        <taxon>Stramenopiles</taxon>
        <taxon>Oomycota</taxon>
        <taxon>Saprolegniomycetes</taxon>
        <taxon>Saprolegniales</taxon>
        <taxon>Verrucalvaceae</taxon>
        <taxon>Aphanomyces</taxon>
    </lineage>
</organism>
<dbReference type="GO" id="GO:0008422">
    <property type="term" value="F:beta-glucosidase activity"/>
    <property type="evidence" value="ECO:0007669"/>
    <property type="project" value="TreeGrafter"/>
</dbReference>
<comment type="caution">
    <text evidence="6">The sequence shown here is derived from an EMBL/GenBank/DDBJ whole genome shotgun (WGS) entry which is preliminary data.</text>
</comment>
<evidence type="ECO:0000256" key="3">
    <source>
        <dbReference type="ARBA" id="ARBA00023295"/>
    </source>
</evidence>